<reference evidence="2" key="1">
    <citation type="submission" date="2014-11" db="EMBL/GenBank/DDBJ databases">
        <authorList>
            <person name="Amaro Gonzalez C."/>
        </authorList>
    </citation>
    <scope>NUCLEOTIDE SEQUENCE</scope>
</reference>
<reference evidence="2" key="2">
    <citation type="journal article" date="2015" name="Fish Shellfish Immunol.">
        <title>Early steps in the European eel (Anguilla anguilla)-Vibrio vulnificus interaction in the gills: Role of the RtxA13 toxin.</title>
        <authorList>
            <person name="Callol A."/>
            <person name="Pajuelo D."/>
            <person name="Ebbesson L."/>
            <person name="Teles M."/>
            <person name="MacKenzie S."/>
            <person name="Amaro C."/>
        </authorList>
    </citation>
    <scope>NUCLEOTIDE SEQUENCE</scope>
</reference>
<evidence type="ECO:0000256" key="1">
    <source>
        <dbReference type="SAM" id="MobiDB-lite"/>
    </source>
</evidence>
<protein>
    <submittedName>
        <fullName evidence="2">Uncharacterized protein</fullName>
    </submittedName>
</protein>
<dbReference type="AlphaFoldDB" id="A0A0E9QK85"/>
<evidence type="ECO:0000313" key="2">
    <source>
        <dbReference type="EMBL" id="JAH17204.1"/>
    </source>
</evidence>
<accession>A0A0E9QK85</accession>
<sequence>MSQTSFVFSGSGLTPSAVSRWPT</sequence>
<dbReference type="EMBL" id="GBXM01091373">
    <property type="protein sequence ID" value="JAH17204.1"/>
    <property type="molecule type" value="Transcribed_RNA"/>
</dbReference>
<proteinExistence type="predicted"/>
<feature type="region of interest" description="Disordered" evidence="1">
    <location>
        <begin position="1"/>
        <end position="23"/>
    </location>
</feature>
<organism evidence="2">
    <name type="scientific">Anguilla anguilla</name>
    <name type="common">European freshwater eel</name>
    <name type="synonym">Muraena anguilla</name>
    <dbReference type="NCBI Taxonomy" id="7936"/>
    <lineage>
        <taxon>Eukaryota</taxon>
        <taxon>Metazoa</taxon>
        <taxon>Chordata</taxon>
        <taxon>Craniata</taxon>
        <taxon>Vertebrata</taxon>
        <taxon>Euteleostomi</taxon>
        <taxon>Actinopterygii</taxon>
        <taxon>Neopterygii</taxon>
        <taxon>Teleostei</taxon>
        <taxon>Anguilliformes</taxon>
        <taxon>Anguillidae</taxon>
        <taxon>Anguilla</taxon>
    </lineage>
</organism>
<name>A0A0E9QK85_ANGAN</name>